<reference evidence="2 3" key="1">
    <citation type="submission" date="2017-03" db="EMBL/GenBank/DDBJ databases">
        <title>Genomes of endolithic fungi from Antarctica.</title>
        <authorList>
            <person name="Coleine C."/>
            <person name="Masonjones S."/>
            <person name="Stajich J.E."/>
        </authorList>
    </citation>
    <scope>NUCLEOTIDE SEQUENCE [LARGE SCALE GENOMIC DNA]</scope>
    <source>
        <strain evidence="2 3">CCFEE 5184</strain>
    </source>
</reference>
<accession>A0A4U0X0C1</accession>
<dbReference type="EMBL" id="NAJQ01000463">
    <property type="protein sequence ID" value="TKA69161.1"/>
    <property type="molecule type" value="Genomic_DNA"/>
</dbReference>
<dbReference type="STRING" id="329884.A0A4U0X0C1"/>
<name>A0A4U0X0C1_9PEZI</name>
<evidence type="ECO:0000313" key="3">
    <source>
        <dbReference type="Proteomes" id="UP000309340"/>
    </source>
</evidence>
<evidence type="ECO:0000256" key="1">
    <source>
        <dbReference type="SAM" id="MobiDB-lite"/>
    </source>
</evidence>
<comment type="caution">
    <text evidence="2">The sequence shown here is derived from an EMBL/GenBank/DDBJ whole genome shotgun (WGS) entry which is preliminary data.</text>
</comment>
<feature type="compositionally biased region" description="Gly residues" evidence="1">
    <location>
        <begin position="41"/>
        <end position="75"/>
    </location>
</feature>
<dbReference type="OrthoDB" id="268428at2759"/>
<dbReference type="Proteomes" id="UP000309340">
    <property type="component" value="Unassembled WGS sequence"/>
</dbReference>
<feature type="region of interest" description="Disordered" evidence="1">
    <location>
        <begin position="37"/>
        <end position="78"/>
    </location>
</feature>
<dbReference type="AlphaFoldDB" id="A0A4U0X0C1"/>
<feature type="region of interest" description="Disordered" evidence="1">
    <location>
        <begin position="189"/>
        <end position="216"/>
    </location>
</feature>
<evidence type="ECO:0000313" key="2">
    <source>
        <dbReference type="EMBL" id="TKA69161.1"/>
    </source>
</evidence>
<proteinExistence type="predicted"/>
<organism evidence="2 3">
    <name type="scientific">Friedmanniomyces simplex</name>
    <dbReference type="NCBI Taxonomy" id="329884"/>
    <lineage>
        <taxon>Eukaryota</taxon>
        <taxon>Fungi</taxon>
        <taxon>Dikarya</taxon>
        <taxon>Ascomycota</taxon>
        <taxon>Pezizomycotina</taxon>
        <taxon>Dothideomycetes</taxon>
        <taxon>Dothideomycetidae</taxon>
        <taxon>Mycosphaerellales</taxon>
        <taxon>Teratosphaeriaceae</taxon>
        <taxon>Friedmanniomyces</taxon>
    </lineage>
</organism>
<evidence type="ECO:0008006" key="4">
    <source>
        <dbReference type="Google" id="ProtNLM"/>
    </source>
</evidence>
<sequence length="487" mass="53275">MSSPETYWQLEKDFYTLTANHDLVIRVIEHAPLSRFQGSSSGVGSGLGEGAGSGSGEGAGSGSGEGGGDGQGDGNVGAPRVVTESVAVKVLELKVARGLLATSSTYFAKRLSEDDNNNNSNKDTLEIHTAHATALTLWLKISHSVADTDASTTHHITLTDVWHMLAVARKYGFHTRSAGAKAWFASWYAVHSQPPPPPPPQQQQQQQGQGQGRGTPLDYRAHQKLLLPCYAFDHAGGFRAATRYLVYRSMGAIQDRQPAGFFEEKQEEAEEQGGGVMGLDPEILAQLNAAKARLKTVLHRGLYRPVEALVRHGDCRCRGEVLWAYENLLTRQGCWPLETAWGGGATSVEAFLRRLERIPAKVAQPRTCGGRVCTFGFGDVVARVRVDVMGLFDGLCLDCMASSTPNFPSSEGQTDDFYWSKVAFRSGPHWDDGCRVRHHQPTWYFSFLGDRGKMQQWVEERREIRQGTGYRYHGGDEGYGRSAAGGL</sequence>
<keyword evidence="3" id="KW-1185">Reference proteome</keyword>
<protein>
    <recommendedName>
        <fullName evidence="4">BTB domain-containing protein</fullName>
    </recommendedName>
</protein>
<gene>
    <name evidence="2" type="ORF">B0A55_08961</name>
</gene>